<sequence>MGGGKGPTGPLAQRKSLRITQCPRRVASGPPQKAGHEGSWFQGFGVPKSQAPTLDCAPAAKCEAGQRRGGGESTKVRCPRKRSLHSWAARLSSIALGSESTGGRGSGLFPRLLITPGPLVGGSLRKRLRHHGTPQSPLRPQEEASCPRCAPVSIPGPATSHRTQIRRPLRSVARPRPHSLNFMIDFKFRCSFFNTNHCLVSLFFQRM</sequence>
<evidence type="ECO:0000313" key="2">
    <source>
        <dbReference type="EMBL" id="KAJ1188589.1"/>
    </source>
</evidence>
<dbReference type="AlphaFoldDB" id="A0AAV7UKR5"/>
<feature type="region of interest" description="Disordered" evidence="1">
    <location>
        <begin position="1"/>
        <end position="37"/>
    </location>
</feature>
<accession>A0AAV7UKR5</accession>
<comment type="caution">
    <text evidence="2">The sequence shown here is derived from an EMBL/GenBank/DDBJ whole genome shotgun (WGS) entry which is preliminary data.</text>
</comment>
<feature type="region of interest" description="Disordered" evidence="1">
    <location>
        <begin position="128"/>
        <end position="171"/>
    </location>
</feature>
<gene>
    <name evidence="2" type="ORF">NDU88_005348</name>
</gene>
<dbReference type="Proteomes" id="UP001066276">
    <property type="component" value="Chromosome 3_1"/>
</dbReference>
<proteinExistence type="predicted"/>
<organism evidence="2 3">
    <name type="scientific">Pleurodeles waltl</name>
    <name type="common">Iberian ribbed newt</name>
    <dbReference type="NCBI Taxonomy" id="8319"/>
    <lineage>
        <taxon>Eukaryota</taxon>
        <taxon>Metazoa</taxon>
        <taxon>Chordata</taxon>
        <taxon>Craniata</taxon>
        <taxon>Vertebrata</taxon>
        <taxon>Euteleostomi</taxon>
        <taxon>Amphibia</taxon>
        <taxon>Batrachia</taxon>
        <taxon>Caudata</taxon>
        <taxon>Salamandroidea</taxon>
        <taxon>Salamandridae</taxon>
        <taxon>Pleurodelinae</taxon>
        <taxon>Pleurodeles</taxon>
    </lineage>
</organism>
<evidence type="ECO:0000256" key="1">
    <source>
        <dbReference type="SAM" id="MobiDB-lite"/>
    </source>
</evidence>
<protein>
    <submittedName>
        <fullName evidence="2">Uncharacterized protein</fullName>
    </submittedName>
</protein>
<dbReference type="EMBL" id="JANPWB010000005">
    <property type="protein sequence ID" value="KAJ1188589.1"/>
    <property type="molecule type" value="Genomic_DNA"/>
</dbReference>
<evidence type="ECO:0000313" key="3">
    <source>
        <dbReference type="Proteomes" id="UP001066276"/>
    </source>
</evidence>
<keyword evidence="3" id="KW-1185">Reference proteome</keyword>
<reference evidence="2" key="1">
    <citation type="journal article" date="2022" name="bioRxiv">
        <title>Sequencing and chromosome-scale assembly of the giantPleurodeles waltlgenome.</title>
        <authorList>
            <person name="Brown T."/>
            <person name="Elewa A."/>
            <person name="Iarovenko S."/>
            <person name="Subramanian E."/>
            <person name="Araus A.J."/>
            <person name="Petzold A."/>
            <person name="Susuki M."/>
            <person name="Suzuki K.-i.T."/>
            <person name="Hayashi T."/>
            <person name="Toyoda A."/>
            <person name="Oliveira C."/>
            <person name="Osipova E."/>
            <person name="Leigh N.D."/>
            <person name="Simon A."/>
            <person name="Yun M.H."/>
        </authorList>
    </citation>
    <scope>NUCLEOTIDE SEQUENCE</scope>
    <source>
        <strain evidence="2">20211129_DDA</strain>
        <tissue evidence="2">Liver</tissue>
    </source>
</reference>
<name>A0AAV7UKR5_PLEWA</name>